<name>A0A0G4F191_VITBC</name>
<keyword evidence="2" id="KW-0472">Membrane</keyword>
<reference evidence="4 5" key="1">
    <citation type="submission" date="2014-11" db="EMBL/GenBank/DDBJ databases">
        <authorList>
            <person name="Zhu J."/>
            <person name="Qi W."/>
            <person name="Song R."/>
        </authorList>
    </citation>
    <scope>NUCLEOTIDE SEQUENCE [LARGE SCALE GENOMIC DNA]</scope>
</reference>
<dbReference type="Proteomes" id="UP000041254">
    <property type="component" value="Unassembled WGS sequence"/>
</dbReference>
<keyword evidence="3" id="KW-0732">Signal</keyword>
<evidence type="ECO:0008006" key="6">
    <source>
        <dbReference type="Google" id="ProtNLM"/>
    </source>
</evidence>
<feature type="signal peptide" evidence="3">
    <location>
        <begin position="1"/>
        <end position="25"/>
    </location>
</feature>
<dbReference type="InterPro" id="IPR021562">
    <property type="entry name" value="DUF3007"/>
</dbReference>
<sequence>MWPSLSSGTLLLLLLLAAPLQQLLCFSPSGVRLSSIGRRASLLSPQWTRLSDTVAEKPSASLAPPAQQPTQRQADADTKTVTPASAQGDGKGGQDEEEMSEEDRRQLIEELKAAVVKLGEEDVEKNDFPIPLTRGNVILGTLFLSIAPFFLYSYILETTGMDEFDLQRWFGVGAVGVATLIWTLTYVFRVYSKDTTYARQLRDYERKVLIARLDDLTVDEAEMLVLSAQEEQEREDQYYANKNKKRPL</sequence>
<dbReference type="InParanoid" id="A0A0G4F191"/>
<accession>A0A0G4F191</accession>
<dbReference type="PANTHER" id="PTHR35734">
    <property type="entry name" value="OS01G0805200 PROTEIN"/>
    <property type="match status" value="1"/>
</dbReference>
<dbReference type="Pfam" id="PF11460">
    <property type="entry name" value="DUF3007"/>
    <property type="match status" value="1"/>
</dbReference>
<feature type="chain" id="PRO_5005188144" description="Calcium uniporter protein" evidence="3">
    <location>
        <begin position="26"/>
        <end position="248"/>
    </location>
</feature>
<keyword evidence="2" id="KW-1133">Transmembrane helix</keyword>
<feature type="transmembrane region" description="Helical" evidence="2">
    <location>
        <begin position="137"/>
        <end position="156"/>
    </location>
</feature>
<dbReference type="AlphaFoldDB" id="A0A0G4F191"/>
<feature type="transmembrane region" description="Helical" evidence="2">
    <location>
        <begin position="168"/>
        <end position="188"/>
    </location>
</feature>
<dbReference type="VEuPathDB" id="CryptoDB:Vbra_14123"/>
<organism evidence="4 5">
    <name type="scientific">Vitrella brassicaformis (strain CCMP3155)</name>
    <dbReference type="NCBI Taxonomy" id="1169540"/>
    <lineage>
        <taxon>Eukaryota</taxon>
        <taxon>Sar</taxon>
        <taxon>Alveolata</taxon>
        <taxon>Colpodellida</taxon>
        <taxon>Vitrellaceae</taxon>
        <taxon>Vitrella</taxon>
    </lineage>
</organism>
<feature type="region of interest" description="Disordered" evidence="1">
    <location>
        <begin position="55"/>
        <end position="103"/>
    </location>
</feature>
<gene>
    <name evidence="4" type="ORF">Vbra_14123</name>
</gene>
<dbReference type="EMBL" id="CDMY01000356">
    <property type="protein sequence ID" value="CEM05143.1"/>
    <property type="molecule type" value="Genomic_DNA"/>
</dbReference>
<feature type="compositionally biased region" description="Low complexity" evidence="1">
    <location>
        <begin position="58"/>
        <end position="73"/>
    </location>
</feature>
<dbReference type="PANTHER" id="PTHR35734:SF1">
    <property type="entry name" value="OS01G0805200 PROTEIN"/>
    <property type="match status" value="1"/>
</dbReference>
<evidence type="ECO:0000256" key="3">
    <source>
        <dbReference type="SAM" id="SignalP"/>
    </source>
</evidence>
<evidence type="ECO:0000256" key="1">
    <source>
        <dbReference type="SAM" id="MobiDB-lite"/>
    </source>
</evidence>
<protein>
    <recommendedName>
        <fullName evidence="6">Calcium uniporter protein</fullName>
    </recommendedName>
</protein>
<keyword evidence="2" id="KW-0812">Transmembrane</keyword>
<dbReference type="STRING" id="1169540.A0A0G4F191"/>
<dbReference type="OrthoDB" id="5023at2759"/>
<proteinExistence type="predicted"/>
<evidence type="ECO:0000256" key="2">
    <source>
        <dbReference type="SAM" id="Phobius"/>
    </source>
</evidence>
<keyword evidence="5" id="KW-1185">Reference proteome</keyword>
<evidence type="ECO:0000313" key="4">
    <source>
        <dbReference type="EMBL" id="CEM05143.1"/>
    </source>
</evidence>
<evidence type="ECO:0000313" key="5">
    <source>
        <dbReference type="Proteomes" id="UP000041254"/>
    </source>
</evidence>